<reference evidence="8" key="1">
    <citation type="submission" date="2022-11" db="EMBL/GenBank/DDBJ databases">
        <title>Taxonomic description of a new Pseudomonas species.</title>
        <authorList>
            <person name="Tambong J.T."/>
        </authorList>
    </citation>
    <scope>NUCLEOTIDE SEQUENCE</scope>
    <source>
        <strain evidence="8">S1Bt42</strain>
    </source>
</reference>
<keyword evidence="3" id="KW-0433">Leucine-rich repeat</keyword>
<dbReference type="Proteomes" id="UP001164116">
    <property type="component" value="Chromosome"/>
</dbReference>
<accession>A0ABY6QL41</accession>
<dbReference type="EC" id="2.3.2.27" evidence="2"/>
<dbReference type="SUPFAM" id="SSF52058">
    <property type="entry name" value="L domain-like"/>
    <property type="match status" value="1"/>
</dbReference>
<evidence type="ECO:0000256" key="5">
    <source>
        <dbReference type="ARBA" id="ARBA00023026"/>
    </source>
</evidence>
<evidence type="ECO:0000313" key="8">
    <source>
        <dbReference type="EMBL" id="UZW20166.1"/>
    </source>
</evidence>
<dbReference type="Gene3D" id="1.20.58.360">
    <property type="entry name" value="Shigella T3SS effector IpaH defines"/>
    <property type="match status" value="1"/>
</dbReference>
<keyword evidence="6" id="KW-0964">Secreted</keyword>
<evidence type="ECO:0000256" key="1">
    <source>
        <dbReference type="ARBA" id="ARBA00000900"/>
    </source>
</evidence>
<keyword evidence="9" id="KW-1185">Reference proteome</keyword>
<dbReference type="Gene3D" id="3.80.10.10">
    <property type="entry name" value="Ribonuclease Inhibitor"/>
    <property type="match status" value="1"/>
</dbReference>
<keyword evidence="6" id="KW-1035">Host cytoplasm</keyword>
<feature type="active site" description="Glycyl thioester intermediate" evidence="6">
    <location>
        <position position="1401"/>
    </location>
</feature>
<evidence type="ECO:0000259" key="7">
    <source>
        <dbReference type="PROSITE" id="PS52053"/>
    </source>
</evidence>
<comment type="catalytic activity">
    <reaction evidence="1">
        <text>S-ubiquitinyl-[E2 ubiquitin-conjugating enzyme]-L-cysteine + [acceptor protein]-L-lysine = [E2 ubiquitin-conjugating enzyme]-L-cysteine + N(6)-ubiquitinyl-[acceptor protein]-L-lysine.</text>
        <dbReference type="EC" id="2.3.2.27"/>
    </reaction>
</comment>
<protein>
    <recommendedName>
        <fullName evidence="2">RING-type E3 ubiquitin transferase</fullName>
        <ecNumber evidence="2">2.3.2.27</ecNumber>
    </recommendedName>
</protein>
<keyword evidence="6" id="KW-0832">Ubl conjugation</keyword>
<keyword evidence="6" id="KW-0808">Transferase</keyword>
<dbReference type="InterPro" id="IPR050216">
    <property type="entry name" value="LRR_domain-containing"/>
</dbReference>
<dbReference type="InterPro" id="IPR003591">
    <property type="entry name" value="Leu-rich_rpt_typical-subtyp"/>
</dbReference>
<sequence>MDSPLDGTTAPDPTVPDSMMATLLELTGDLDKAQVLQGTLPTWLTGASSQVRQALLNSYEAGQPARDTAARLLERVIPLRQFCRDRLQALLVAKGLADLNVERDLLQVPRVYFLTGGLLDGPHVEMEPAQNDTLLHAAMQTVASVSLPPGSVIRRASDQSVVKALSAQAFVDACRELDVGGAYQQHLREVFNLPAPDEPVNAELDYNPTIAAIGPAMCMNMLVDLHIAFAKGDVGQAAYAALQTLIDADRPANRLTHVRFNGQPLRWQGIAAHHANLWGVLVFSQAGAEDFSTGPVLVYMPGDPLRPWFEYPSLEDFTTYLSLKLQVPEYRRFFTRYLDESQRFDFFQHIDQDKTLGRVEPMPVTANLSWFFFTALVCKLQRDAEVLAVPVPSADQEQQRQRLQDYLNAGLTVLGLAGLVVPVLGQLMTGVAIGQLLGEVFEGIDDWTHGEKTEAFGHLVNVAENLAGMALFAAGVKAVSKVVQTTRIGATRFFDKMEAIEQQGVGPRLWRRRLGTYRQSLDVDAQTSANTRGIYQVNGQSYVKIDGALYSIAYDAPSGHWRVRHPLRDGAYRPPLSHNFQGGWRFAFERPDDWDDAYRLLIRLDPSLATLPPEHVRSVASITGLDVPRLRLHFRQNLALPKRFRDGIVRVQQNQKVRDLIWQLEHQPRPDADTAPTQLLALPLMSGWPKGRFFEVLDSEGYLIERYPDTAPFDYEDLSIHITEQQLHEGEVMSTLLDALEPEEVQTLLGAEVAPQARQATLARQLLASLARTHRPLYEQLYEQTEAQVDTDYGVLKSHYPALPNRVAWELLSDSPTTQRWRLRDSRRVPLGLAQRTRAALQDLEQDQALFGLLLPELANENTQRLAVGLLRRVPGWPGELSVQLREGSLRGRVLGESSAEAATVRRVVVKSEQGFQAFDEQGRAVGEIASGHEGIYQALLDTLSPDQRRDLSVTGRANSGYLRYALMTEAETRRPRLSRYLYPERAVPEPPALCTVAAQINPAQHPRALVAKVRHLYPMFSDAQIAAFLDEQGADPLSRARAVQALEQEFDALHRALKAWRRDKTSLAGLPRPIDDYRMSRHYTMRRIEDAWKQMTRQPDAEGVRVLALNLDGMEVGPLPTLPAEVSFAAIRKLSLNHMGLNDDVAYFLKHFPGVQTLELQGNRISRLPEALSRMPQLKRLYLDNNRLQLTQYTRTKLAGFSDLEVLGLNDNPLVDPPPISRLFSLRALFMRNCRLKELPGGLARLPYLEYLDLRENDISSLPPWVFELPSRVARTLNLRQNPLDTPSHRLLGDYRKRTGIGMGILEDNIARMNEQKARDLWLQDSGADFPAREATWAALKNEPRSDGLFKLLTEVGGTADATQVREDMRRRVWRVLEAAAANENLRDEIFDRAATPINCDDAAAVNFASLEVLVEVHIAAESVEGGVLTAKPLLRLGQGLFRLERLEQYAKRHSDQNPAADPLEVSLAFRTGLADRFYLPGQPRHMRYARLGGVTPQDMTSAAFELRSAELSPALVNYLVELPLWVRYLKKTYRDRFERLYEPFDQRMNALFEQVDTLEYADYSRQVNLLMVEQAAAEKAELNGLTEEALKNDAQGLCEAPVP</sequence>
<comment type="similarity">
    <text evidence="6">Belongs to the LRR-containing bacterial E3 ligase family.</text>
</comment>
<name>A0ABY6QL41_9PSED</name>
<dbReference type="Pfam" id="PF13855">
    <property type="entry name" value="LRR_8"/>
    <property type="match status" value="1"/>
</dbReference>
<feature type="domain" description="NEL" evidence="7">
    <location>
        <begin position="1315"/>
        <end position="1605"/>
    </location>
</feature>
<keyword evidence="5" id="KW-0843">Virulence</keyword>
<gene>
    <name evidence="8" type="ORF">OSC50_07420</name>
</gene>
<dbReference type="InterPro" id="IPR029487">
    <property type="entry name" value="NEL_dom"/>
</dbReference>
<evidence type="ECO:0000256" key="4">
    <source>
        <dbReference type="ARBA" id="ARBA00022737"/>
    </source>
</evidence>
<dbReference type="EMBL" id="CP112866">
    <property type="protein sequence ID" value="UZW20166.1"/>
    <property type="molecule type" value="Genomic_DNA"/>
</dbReference>
<dbReference type="PROSITE" id="PS52053">
    <property type="entry name" value="NEL"/>
    <property type="match status" value="1"/>
</dbReference>
<dbReference type="Pfam" id="PF14496">
    <property type="entry name" value="NEL"/>
    <property type="match status" value="1"/>
</dbReference>
<dbReference type="InterPro" id="IPR032675">
    <property type="entry name" value="LRR_dom_sf"/>
</dbReference>
<dbReference type="Pfam" id="PF20178">
    <property type="entry name" value="ToxA_N"/>
    <property type="match status" value="1"/>
</dbReference>
<keyword evidence="4" id="KW-0677">Repeat</keyword>
<proteinExistence type="inferred from homology"/>
<evidence type="ECO:0000256" key="3">
    <source>
        <dbReference type="ARBA" id="ARBA00022614"/>
    </source>
</evidence>
<dbReference type="PROSITE" id="PS51450">
    <property type="entry name" value="LRR"/>
    <property type="match status" value="1"/>
</dbReference>
<dbReference type="InterPro" id="IPR001611">
    <property type="entry name" value="Leu-rich_rpt"/>
</dbReference>
<dbReference type="PANTHER" id="PTHR48051:SF1">
    <property type="entry name" value="RAS SUPPRESSOR PROTEIN 1"/>
    <property type="match status" value="1"/>
</dbReference>
<organism evidence="8 9">
    <name type="scientific">Pseudomonas quebecensis</name>
    <dbReference type="NCBI Taxonomy" id="2995174"/>
    <lineage>
        <taxon>Bacteria</taxon>
        <taxon>Pseudomonadati</taxon>
        <taxon>Pseudomonadota</taxon>
        <taxon>Gammaproteobacteria</taxon>
        <taxon>Pseudomonadales</taxon>
        <taxon>Pseudomonadaceae</taxon>
        <taxon>Pseudomonas</taxon>
    </lineage>
</organism>
<dbReference type="InterPro" id="IPR046673">
    <property type="entry name" value="ToxA_N"/>
</dbReference>
<evidence type="ECO:0000256" key="2">
    <source>
        <dbReference type="ARBA" id="ARBA00012483"/>
    </source>
</evidence>
<dbReference type="PANTHER" id="PTHR48051">
    <property type="match status" value="1"/>
</dbReference>
<comment type="PTM">
    <text evidence="6">Ubiquitinated in the presence of host E1 ubiquitin-activating enzyme, E2 ubiquitin-conjugating enzyme and ubiquitin.</text>
</comment>
<dbReference type="RefSeq" id="WP_266246235.1">
    <property type="nucleotide sequence ID" value="NZ_CP112866.1"/>
</dbReference>
<keyword evidence="6" id="KW-0833">Ubl conjugation pathway</keyword>
<dbReference type="SMART" id="SM00369">
    <property type="entry name" value="LRR_TYP"/>
    <property type="match status" value="3"/>
</dbReference>
<evidence type="ECO:0000256" key="6">
    <source>
        <dbReference type="PROSITE-ProRule" id="PRU01398"/>
    </source>
</evidence>
<evidence type="ECO:0000313" key="9">
    <source>
        <dbReference type="Proteomes" id="UP001164116"/>
    </source>
</evidence>